<dbReference type="Proteomes" id="UP000249499">
    <property type="component" value="Chromosome"/>
</dbReference>
<sequence>MLGKVLVFLGGVLVVVLFVALLAPLFIDWTGFRQSFEEQASRIIGKKVTVHGSVDARLLPFPSVTLHDVRVGQEPDGTPIVQISEFAMDAELAPFLSGEALIFDMRISQPKVRLRLLKDGTLDWMRGSQSEIPAKSVVLENVHVDGGSVEFIDEQSGRTRHITDLNAEMSAKSLAGPWRVEGEAALDGEHGKFTIASSQLDDNGVLKVRTRLVPQSHPVSIDLDGELKLVASKPDYLGTFSAGIETRQARKVSGDAKSSEPRAKGKFELTNDRIRIPEYRLELGASDDPYVITGEATLDTGPKPEFLLTADGQQIDVNRLGNQGSEGKTTRNPAVSARQRLSNLIAIAAEIPVPQVPGKATVRLPAIVAGDTTLRDVQLDLEPAGAGWTVDKAVGTLPGRTQVEAKGKLLLQGDPNFTGNLLVASSQPSGLATWLSGTVDPSIRELKDAGFSADVNLTHLRQRFDNLEIAIGDATLKGRLDRQIPENQAPTLAVDLNGDSLDLDALRALTGLFTGQEPGENILDHKINAHLKADKFSAFGIAASDVETTFGIADGALKLDKLFVRDVAGAEITATGRASGSLLDYKGSGEITFKAADPTSFFTMLSQHLPHHPVVDRLVRNGAWYGNTALRGALTLGGDQGNGLALTLAGVSNGSRVNLDYRMSDLLALTGKGTTTLEATLENSVTSILFGQAGLDPLPVDADANGRLTLKVSATDNDPADAALTFATDKTSFTANGKVDVRPATFLNGTMALSMESADLDPYLVMNGIGMPQMGPGLPAKLQTTATIDSDKVAFSDIKGQFASNGVTGKLAFDRKAHNIKASGDIAMTEADLGWLGEAIFGPMTDPADGSLTRAKLGLPMFTGTDINVKLSAKQMWPGIFGPVSDFTTNMSYKGDALQFNDMAGKWSGGTIGGRLLLANNDGNALLQTKIDLGNADLAVIGWQRDGAPVASGRAGLSLSMEASGKSVSDLAASASGSGQVMLGETRIRGLNLGILPSLLSATDQIQGAVTADKVEPIVQALLNNGDAVLKPLTMPLNISGGRVRIDNVVAMTDTAQLTGNADINLSDETIRGALAISLNAGADAVGGANPALRLGFTGPLATPTRSVDSSAVTSFLSLRAFERERRRVERLQSGVLEKQRLRREVAVTKFAATERDIKRQQDAVIEEQRKAEEERLRVLAEQAETQRQAEAATKAKLQAEADAAAKAEADAAAKAQAEAQAQAEEKAKADAAAKAKIEAATKARAEALAKFQANEAARAEAEAKAKADAEQKAKSQQQLPLQAPLTVPDFSTPPQKF</sequence>
<feature type="compositionally biased region" description="Basic and acidic residues" evidence="1">
    <location>
        <begin position="1258"/>
        <end position="1274"/>
    </location>
</feature>
<gene>
    <name evidence="3" type="ORF">PR017_09015</name>
</gene>
<dbReference type="PANTHER" id="PTHR30441">
    <property type="entry name" value="DUF748 DOMAIN-CONTAINING PROTEIN"/>
    <property type="match status" value="1"/>
</dbReference>
<protein>
    <submittedName>
        <fullName evidence="3">AsmA family protein</fullName>
    </submittedName>
</protein>
<feature type="domain" description="AsmA" evidence="2">
    <location>
        <begin position="4"/>
        <end position="188"/>
    </location>
</feature>
<feature type="region of interest" description="Disordered" evidence="1">
    <location>
        <begin position="1252"/>
        <end position="1298"/>
    </location>
</feature>
<evidence type="ECO:0000259" key="2">
    <source>
        <dbReference type="Pfam" id="PF05170"/>
    </source>
</evidence>
<dbReference type="EMBL" id="CP117255">
    <property type="protein sequence ID" value="WFR97217.1"/>
    <property type="molecule type" value="Genomic_DNA"/>
</dbReference>
<proteinExistence type="predicted"/>
<dbReference type="InterPro" id="IPR007844">
    <property type="entry name" value="AsmA"/>
</dbReference>
<dbReference type="GO" id="GO:0005886">
    <property type="term" value="C:plasma membrane"/>
    <property type="evidence" value="ECO:0007669"/>
    <property type="project" value="TreeGrafter"/>
</dbReference>
<dbReference type="RefSeq" id="WP_111222888.1">
    <property type="nucleotide sequence ID" value="NZ_CP117255.1"/>
</dbReference>
<name>A0AAF1KDG3_9HYPH</name>
<dbReference type="PANTHER" id="PTHR30441:SF4">
    <property type="entry name" value="PROTEIN ASMA"/>
    <property type="match status" value="1"/>
</dbReference>
<dbReference type="InterPro" id="IPR052894">
    <property type="entry name" value="AsmA-related"/>
</dbReference>
<dbReference type="GO" id="GO:0090313">
    <property type="term" value="P:regulation of protein targeting to membrane"/>
    <property type="evidence" value="ECO:0007669"/>
    <property type="project" value="TreeGrafter"/>
</dbReference>
<evidence type="ECO:0000256" key="1">
    <source>
        <dbReference type="SAM" id="MobiDB-lite"/>
    </source>
</evidence>
<keyword evidence="4" id="KW-1185">Reference proteome</keyword>
<dbReference type="Pfam" id="PF05170">
    <property type="entry name" value="AsmA"/>
    <property type="match status" value="1"/>
</dbReference>
<dbReference type="PIRSF" id="PIRSF034039">
    <property type="entry name" value="UCP034039"/>
    <property type="match status" value="1"/>
</dbReference>
<dbReference type="InterPro" id="IPR017023">
    <property type="entry name" value="UCP034039"/>
</dbReference>
<reference evidence="4" key="2">
    <citation type="journal article" date="2023" name="MicrobiologyOpen">
        <title>Genomics of the tumorigenes clade of the family Rhizobiaceae and description of Rhizobium rhododendri sp. nov.</title>
        <authorList>
            <person name="Kuzmanovic N."/>
            <person name="diCenzo G.C."/>
            <person name="Bunk B."/>
            <person name="Sproeer C."/>
            <person name="Fruehling A."/>
            <person name="Neumann-Schaal M."/>
            <person name="Overmann J."/>
            <person name="Smalla K."/>
        </authorList>
    </citation>
    <scope>NUCLEOTIDE SEQUENCE [LARGE SCALE GENOMIC DNA]</scope>
    <source>
        <strain evidence="4">1078</strain>
    </source>
</reference>
<organism evidence="3 4">
    <name type="scientific">Rhizobium tumorigenes</name>
    <dbReference type="NCBI Taxonomy" id="2041385"/>
    <lineage>
        <taxon>Bacteria</taxon>
        <taxon>Pseudomonadati</taxon>
        <taxon>Pseudomonadota</taxon>
        <taxon>Alphaproteobacteria</taxon>
        <taxon>Hyphomicrobiales</taxon>
        <taxon>Rhizobiaceae</taxon>
        <taxon>Rhizobium/Agrobacterium group</taxon>
        <taxon>Rhizobium</taxon>
    </lineage>
</organism>
<reference evidence="3 4" key="1">
    <citation type="journal article" date="2018" name="Sci. Rep.">
        <title>Rhizobium tumorigenes sp. nov., a novel plant tumorigenic bacterium isolated from cane gall tumors on thornless blackberry.</title>
        <authorList>
            <person name="Kuzmanovi N."/>
            <person name="Smalla K."/>
            <person name="Gronow S."/>
            <person name="PuBawska J."/>
        </authorList>
    </citation>
    <scope>NUCLEOTIDE SEQUENCE [LARGE SCALE GENOMIC DNA]</scope>
    <source>
        <strain evidence="3 4">1078</strain>
    </source>
</reference>
<accession>A0AAF1KDG3</accession>
<evidence type="ECO:0000313" key="3">
    <source>
        <dbReference type="EMBL" id="WFR97217.1"/>
    </source>
</evidence>
<evidence type="ECO:0000313" key="4">
    <source>
        <dbReference type="Proteomes" id="UP000249499"/>
    </source>
</evidence>
<dbReference type="KEGG" id="rtu:PR017_09015"/>